<dbReference type="SUPFAM" id="SSF56801">
    <property type="entry name" value="Acetyl-CoA synthetase-like"/>
    <property type="match status" value="1"/>
</dbReference>
<dbReference type="Pfam" id="PF14535">
    <property type="entry name" value="AMP-binding_C_2"/>
    <property type="match status" value="1"/>
</dbReference>
<gene>
    <name evidence="2" type="ORF">S03H2_53674</name>
</gene>
<proteinExistence type="predicted"/>
<sequence>IRVTVTGRYDDMMKIKGVKVWPSTIKDIIASFAPRVTSQFKIVLKQAPLQFRVEGPTKLRVEYGPDVKPEELGSLKREIREKIRATTLWAPETIELVPPGSIPPAEFKAKYIEVEEGS</sequence>
<dbReference type="InterPro" id="IPR028154">
    <property type="entry name" value="AMP-dep_Lig_C"/>
</dbReference>
<accession>X1IX33</accession>
<comment type="caution">
    <text evidence="2">The sequence shown here is derived from an EMBL/GenBank/DDBJ whole genome shotgun (WGS) entry which is preliminary data.</text>
</comment>
<reference evidence="2" key="1">
    <citation type="journal article" date="2014" name="Front. Microbiol.">
        <title>High frequency of phylogenetically diverse reductive dehalogenase-homologous genes in deep subseafloor sedimentary metagenomes.</title>
        <authorList>
            <person name="Kawai M."/>
            <person name="Futagami T."/>
            <person name="Toyoda A."/>
            <person name="Takaki Y."/>
            <person name="Nishi S."/>
            <person name="Hori S."/>
            <person name="Arai W."/>
            <person name="Tsubouchi T."/>
            <person name="Morono Y."/>
            <person name="Uchiyama I."/>
            <person name="Ito T."/>
            <person name="Fujiyama A."/>
            <person name="Inagaki F."/>
            <person name="Takami H."/>
        </authorList>
    </citation>
    <scope>NUCLEOTIDE SEQUENCE</scope>
    <source>
        <strain evidence="2">Expedition CK06-06</strain>
    </source>
</reference>
<protein>
    <recommendedName>
        <fullName evidence="1">AMP-dependent ligase C-terminal domain-containing protein</fullName>
    </recommendedName>
</protein>
<evidence type="ECO:0000259" key="1">
    <source>
        <dbReference type="Pfam" id="PF14535"/>
    </source>
</evidence>
<organism evidence="2">
    <name type="scientific">marine sediment metagenome</name>
    <dbReference type="NCBI Taxonomy" id="412755"/>
    <lineage>
        <taxon>unclassified sequences</taxon>
        <taxon>metagenomes</taxon>
        <taxon>ecological metagenomes</taxon>
    </lineage>
</organism>
<dbReference type="Gene3D" id="3.30.300.30">
    <property type="match status" value="1"/>
</dbReference>
<dbReference type="EMBL" id="BARU01034168">
    <property type="protein sequence ID" value="GAH62098.1"/>
    <property type="molecule type" value="Genomic_DNA"/>
</dbReference>
<evidence type="ECO:0000313" key="2">
    <source>
        <dbReference type="EMBL" id="GAH62098.1"/>
    </source>
</evidence>
<name>X1IX33_9ZZZZ</name>
<feature type="domain" description="AMP-dependent ligase C-terminal" evidence="1">
    <location>
        <begin position="17"/>
        <end position="111"/>
    </location>
</feature>
<dbReference type="AlphaFoldDB" id="X1IX33"/>
<dbReference type="InterPro" id="IPR045851">
    <property type="entry name" value="AMP-bd_C_sf"/>
</dbReference>
<feature type="non-terminal residue" evidence="2">
    <location>
        <position position="1"/>
    </location>
</feature>